<organism evidence="3 4">
    <name type="scientific">Hyalella azteca</name>
    <name type="common">Amphipod</name>
    <dbReference type="NCBI Taxonomy" id="294128"/>
    <lineage>
        <taxon>Eukaryota</taxon>
        <taxon>Metazoa</taxon>
        <taxon>Ecdysozoa</taxon>
        <taxon>Arthropoda</taxon>
        <taxon>Crustacea</taxon>
        <taxon>Multicrustacea</taxon>
        <taxon>Malacostraca</taxon>
        <taxon>Eumalacostraca</taxon>
        <taxon>Peracarida</taxon>
        <taxon>Amphipoda</taxon>
        <taxon>Senticaudata</taxon>
        <taxon>Talitrida</taxon>
        <taxon>Talitroidea</taxon>
        <taxon>Hyalellidae</taxon>
        <taxon>Hyalella</taxon>
    </lineage>
</organism>
<protein>
    <submittedName>
        <fullName evidence="4">Intraflagellar transport protein 22 homolog</fullName>
    </submittedName>
</protein>
<dbReference type="AlphaFoldDB" id="A0A8B7N5B3"/>
<sequence>MHFKVKILMVGPAQSGKTTLSNFLSEAGEVGTSYRPTRGCRIVEFEVPGVPIGSGNNVANAEVELWDVSGDKRYESSWPVMQRSANGVIFVCNPDSVEQQQQHLEFLHRQFALQNGLKDSQCVVFCHQKPNTEATGAALGGPFSRISQLDTELGERSGQVRQDFKNFLSGLLGSMADASTRTENQILQ</sequence>
<name>A0A8B7N5B3_HYAAZ</name>
<keyword evidence="3" id="KW-1185">Reference proteome</keyword>
<dbReference type="Pfam" id="PF08477">
    <property type="entry name" value="Roc"/>
    <property type="match status" value="1"/>
</dbReference>
<evidence type="ECO:0000313" key="3">
    <source>
        <dbReference type="Proteomes" id="UP000694843"/>
    </source>
</evidence>
<dbReference type="RefSeq" id="XP_018008508.1">
    <property type="nucleotide sequence ID" value="XM_018153019.2"/>
</dbReference>
<keyword evidence="2" id="KW-0342">GTP-binding</keyword>
<dbReference type="InterPro" id="IPR027417">
    <property type="entry name" value="P-loop_NTPase"/>
</dbReference>
<evidence type="ECO:0000256" key="1">
    <source>
        <dbReference type="ARBA" id="ARBA00022741"/>
    </source>
</evidence>
<dbReference type="GeneID" id="108666193"/>
<keyword evidence="1" id="KW-0547">Nucleotide-binding</keyword>
<dbReference type="Gene3D" id="3.40.50.300">
    <property type="entry name" value="P-loop containing nucleotide triphosphate hydrolases"/>
    <property type="match status" value="1"/>
</dbReference>
<evidence type="ECO:0000256" key="2">
    <source>
        <dbReference type="ARBA" id="ARBA00023134"/>
    </source>
</evidence>
<reference evidence="4" key="1">
    <citation type="submission" date="2025-08" db="UniProtKB">
        <authorList>
            <consortium name="RefSeq"/>
        </authorList>
    </citation>
    <scope>IDENTIFICATION</scope>
    <source>
        <tissue evidence="4">Whole organism</tissue>
    </source>
</reference>
<dbReference type="OrthoDB" id="275177at2759"/>
<dbReference type="OMA" id="NERHDQE"/>
<dbReference type="InterPro" id="IPR024156">
    <property type="entry name" value="Small_GTPase_ARF"/>
</dbReference>
<dbReference type="KEGG" id="hazt:108666193"/>
<proteinExistence type="predicted"/>
<dbReference type="Proteomes" id="UP000694843">
    <property type="component" value="Unplaced"/>
</dbReference>
<accession>A0A8B7N5B3</accession>
<gene>
    <name evidence="4" type="primary">LOC108666193</name>
</gene>
<evidence type="ECO:0000313" key="4">
    <source>
        <dbReference type="RefSeq" id="XP_018008508.1"/>
    </source>
</evidence>
<dbReference type="PANTHER" id="PTHR11711">
    <property type="entry name" value="ADP RIBOSYLATION FACTOR-RELATED"/>
    <property type="match status" value="1"/>
</dbReference>
<dbReference type="GO" id="GO:0005525">
    <property type="term" value="F:GTP binding"/>
    <property type="evidence" value="ECO:0007669"/>
    <property type="project" value="UniProtKB-KW"/>
</dbReference>
<dbReference type="SUPFAM" id="SSF52540">
    <property type="entry name" value="P-loop containing nucleoside triphosphate hydrolases"/>
    <property type="match status" value="1"/>
</dbReference>